<keyword evidence="3" id="KW-0808">Transferase</keyword>
<dbReference type="InterPro" id="IPR026113">
    <property type="entry name" value="METTL2/6/8-like"/>
</dbReference>
<dbReference type="Pfam" id="PF08241">
    <property type="entry name" value="Methyltransf_11"/>
    <property type="match status" value="1"/>
</dbReference>
<evidence type="ECO:0000256" key="3">
    <source>
        <dbReference type="ARBA" id="ARBA00022679"/>
    </source>
</evidence>
<dbReference type="GO" id="GO:0008757">
    <property type="term" value="F:S-adenosylmethionine-dependent methyltransferase activity"/>
    <property type="evidence" value="ECO:0007669"/>
    <property type="project" value="UniProtKB-ARBA"/>
</dbReference>
<dbReference type="InterPro" id="IPR029063">
    <property type="entry name" value="SAM-dependent_MTases_sf"/>
</dbReference>
<dbReference type="SUPFAM" id="SSF53335">
    <property type="entry name" value="S-adenosyl-L-methionine-dependent methyltransferases"/>
    <property type="match status" value="1"/>
</dbReference>
<dbReference type="EMBL" id="JBJXBP010000008">
    <property type="protein sequence ID" value="KAL3813599.1"/>
    <property type="molecule type" value="Genomic_DNA"/>
</dbReference>
<keyword evidence="4" id="KW-0812">Transmembrane</keyword>
<name>A0ABD3TFZ2_9LAMI</name>
<comment type="caution">
    <text evidence="7">The sequence shown here is derived from an EMBL/GenBank/DDBJ whole genome shotgun (WGS) entry which is preliminary data.</text>
</comment>
<evidence type="ECO:0000259" key="5">
    <source>
        <dbReference type="Pfam" id="PF08241"/>
    </source>
</evidence>
<dbReference type="PANTHER" id="PTHR22809:SF5">
    <property type="entry name" value="TRNA N(3)-METHYLCYTIDINE METHYLTRANSFERASE METTL6"/>
    <property type="match status" value="1"/>
</dbReference>
<dbReference type="Proteomes" id="UP001634393">
    <property type="component" value="Unassembled WGS sequence"/>
</dbReference>
<evidence type="ECO:0000313" key="6">
    <source>
        <dbReference type="EMBL" id="KAL3813599.1"/>
    </source>
</evidence>
<evidence type="ECO:0000313" key="8">
    <source>
        <dbReference type="Proteomes" id="UP001634393"/>
    </source>
</evidence>
<gene>
    <name evidence="7" type="ORF">ACJIZ3_010024</name>
    <name evidence="6" type="ORF">ACJIZ3_014867</name>
</gene>
<dbReference type="AlphaFoldDB" id="A0ABD3TFZ2"/>
<dbReference type="GO" id="GO:0032259">
    <property type="term" value="P:methylation"/>
    <property type="evidence" value="ECO:0007669"/>
    <property type="project" value="UniProtKB-KW"/>
</dbReference>
<proteinExistence type="inferred from homology"/>
<evidence type="ECO:0000256" key="2">
    <source>
        <dbReference type="ARBA" id="ARBA00022603"/>
    </source>
</evidence>
<dbReference type="EMBL" id="JBJXBP010000004">
    <property type="protein sequence ID" value="KAL3835288.1"/>
    <property type="molecule type" value="Genomic_DNA"/>
</dbReference>
<dbReference type="PANTHER" id="PTHR22809">
    <property type="entry name" value="METHYLTRANSFERASE-RELATED"/>
    <property type="match status" value="1"/>
</dbReference>
<comment type="similarity">
    <text evidence="1">Belongs to the methyltransferase superfamily. METL family.</text>
</comment>
<keyword evidence="4" id="KW-1133">Transmembrane helix</keyword>
<evidence type="ECO:0000256" key="1">
    <source>
        <dbReference type="ARBA" id="ARBA00009725"/>
    </source>
</evidence>
<organism evidence="7 8">
    <name type="scientific">Penstemon smallii</name>
    <dbReference type="NCBI Taxonomy" id="265156"/>
    <lineage>
        <taxon>Eukaryota</taxon>
        <taxon>Viridiplantae</taxon>
        <taxon>Streptophyta</taxon>
        <taxon>Embryophyta</taxon>
        <taxon>Tracheophyta</taxon>
        <taxon>Spermatophyta</taxon>
        <taxon>Magnoliopsida</taxon>
        <taxon>eudicotyledons</taxon>
        <taxon>Gunneridae</taxon>
        <taxon>Pentapetalae</taxon>
        <taxon>asterids</taxon>
        <taxon>lamiids</taxon>
        <taxon>Lamiales</taxon>
        <taxon>Plantaginaceae</taxon>
        <taxon>Cheloneae</taxon>
        <taxon>Penstemon</taxon>
    </lineage>
</organism>
<dbReference type="InterPro" id="IPR013216">
    <property type="entry name" value="Methyltransf_11"/>
</dbReference>
<evidence type="ECO:0000313" key="7">
    <source>
        <dbReference type="EMBL" id="KAL3835288.1"/>
    </source>
</evidence>
<evidence type="ECO:0000256" key="4">
    <source>
        <dbReference type="SAM" id="Phobius"/>
    </source>
</evidence>
<feature type="domain" description="Methyltransferase type 11" evidence="5">
    <location>
        <begin position="58"/>
        <end position="103"/>
    </location>
</feature>
<reference evidence="7 8" key="1">
    <citation type="submission" date="2024-12" db="EMBL/GenBank/DDBJ databases">
        <title>The unique morphological basis and parallel evolutionary history of personate flowers in Penstemon.</title>
        <authorList>
            <person name="Depatie T.H."/>
            <person name="Wessinger C.A."/>
        </authorList>
    </citation>
    <scope>NUCLEOTIDE SEQUENCE [LARGE SCALE GENOMIC DNA]</scope>
    <source>
        <strain evidence="7">WTNN_2</strain>
        <tissue evidence="7">Leaf</tissue>
    </source>
</reference>
<keyword evidence="2" id="KW-0489">Methyltransferase</keyword>
<dbReference type="GO" id="GO:0008173">
    <property type="term" value="F:RNA methyltransferase activity"/>
    <property type="evidence" value="ECO:0007669"/>
    <property type="project" value="UniProtKB-ARBA"/>
</dbReference>
<dbReference type="GO" id="GO:0009820">
    <property type="term" value="P:alkaloid metabolic process"/>
    <property type="evidence" value="ECO:0007669"/>
    <property type="project" value="UniProtKB-KW"/>
</dbReference>
<keyword evidence="8" id="KW-1185">Reference proteome</keyword>
<sequence length="124" mass="13588">MVGYNIQLLIAEDSTYGLVTVVLNSLMPTVAILVMGKHKDFTDTRVSAFVCDLTSDDLCKHIAPSSVDIVTMIFVLSAVSPEKMPLVVQNIKKVLKPNGRMLFRDYATGDLAQVGFNVITIIEI</sequence>
<keyword evidence="4" id="KW-0472">Membrane</keyword>
<protein>
    <recommendedName>
        <fullName evidence="5">Methyltransferase type 11 domain-containing protein</fullName>
    </recommendedName>
</protein>
<dbReference type="Gene3D" id="3.40.50.150">
    <property type="entry name" value="Vaccinia Virus protein VP39"/>
    <property type="match status" value="1"/>
</dbReference>
<feature type="transmembrane region" description="Helical" evidence="4">
    <location>
        <begin position="15"/>
        <end position="35"/>
    </location>
</feature>
<accession>A0ABD3TFZ2</accession>